<dbReference type="InterPro" id="IPR013750">
    <property type="entry name" value="GHMP_kinase_C_dom"/>
</dbReference>
<feature type="domain" description="GHMP kinase N-terminal" evidence="10">
    <location>
        <begin position="67"/>
        <end position="145"/>
    </location>
</feature>
<dbReference type="InterPro" id="IPR020568">
    <property type="entry name" value="Ribosomal_Su5_D2-typ_SF"/>
</dbReference>
<feature type="active site" evidence="9">
    <location>
        <position position="137"/>
    </location>
</feature>
<sequence length="278" mass="30194">MRSLRIRAYAKINLGLRVTGRRPDGYHEIDTIFQSIDLADELVLERRSDGQVMLTMEPDLGIPMEQNLVFQAVHLLQDPLQMELGVHIHLIKRIPVGAGLGGGSSDAAAALGGVNTLFELGLSKSKLKTLGAELGSDVPFFFEGGRCRAHGRGEILTTLSGSPAPSTITLLIAPFSLSTKGVYAALDQLEPSAELLTAPYPNDLEAVALRMHPELRIYRAYLERASVGFGLSGSGPTYYALFEDEPSARLFSRSAEAELRCQTFLCKSVSMGYEILNP</sequence>
<evidence type="ECO:0000313" key="12">
    <source>
        <dbReference type="EMBL" id="OGF53189.1"/>
    </source>
</evidence>
<keyword evidence="9" id="KW-0414">Isoprene biosynthesis</keyword>
<dbReference type="EC" id="2.7.1.148" evidence="2 9"/>
<comment type="catalytic activity">
    <reaction evidence="9">
        <text>4-CDP-2-C-methyl-D-erythritol + ATP = 4-CDP-2-C-methyl-D-erythritol 2-phosphate + ADP + H(+)</text>
        <dbReference type="Rhea" id="RHEA:18437"/>
        <dbReference type="ChEBI" id="CHEBI:15378"/>
        <dbReference type="ChEBI" id="CHEBI:30616"/>
        <dbReference type="ChEBI" id="CHEBI:57823"/>
        <dbReference type="ChEBI" id="CHEBI:57919"/>
        <dbReference type="ChEBI" id="CHEBI:456216"/>
        <dbReference type="EC" id="2.7.1.148"/>
    </reaction>
</comment>
<dbReference type="PIRSF" id="PIRSF010376">
    <property type="entry name" value="IspE"/>
    <property type="match status" value="1"/>
</dbReference>
<dbReference type="InterPro" id="IPR006204">
    <property type="entry name" value="GHMP_kinase_N_dom"/>
</dbReference>
<dbReference type="Proteomes" id="UP000179157">
    <property type="component" value="Unassembled WGS sequence"/>
</dbReference>
<keyword evidence="7 9" id="KW-0067">ATP-binding</keyword>
<keyword evidence="6 9" id="KW-0418">Kinase</keyword>
<evidence type="ECO:0000256" key="7">
    <source>
        <dbReference type="ARBA" id="ARBA00022840"/>
    </source>
</evidence>
<evidence type="ECO:0000259" key="11">
    <source>
        <dbReference type="Pfam" id="PF08544"/>
    </source>
</evidence>
<dbReference type="GO" id="GO:0050515">
    <property type="term" value="F:4-(cytidine 5'-diphospho)-2-C-methyl-D-erythritol kinase activity"/>
    <property type="evidence" value="ECO:0007669"/>
    <property type="project" value="UniProtKB-UniRule"/>
</dbReference>
<dbReference type="EMBL" id="MFGX01000112">
    <property type="protein sequence ID" value="OGF53189.1"/>
    <property type="molecule type" value="Genomic_DNA"/>
</dbReference>
<dbReference type="SUPFAM" id="SSF55060">
    <property type="entry name" value="GHMP Kinase, C-terminal domain"/>
    <property type="match status" value="1"/>
</dbReference>
<dbReference type="AlphaFoldDB" id="A0A1F5UPZ1"/>
<comment type="similarity">
    <text evidence="1 9">Belongs to the GHMP kinase family. IspE subfamily.</text>
</comment>
<evidence type="ECO:0000256" key="5">
    <source>
        <dbReference type="ARBA" id="ARBA00022741"/>
    </source>
</evidence>
<evidence type="ECO:0000256" key="3">
    <source>
        <dbReference type="ARBA" id="ARBA00017473"/>
    </source>
</evidence>
<reference evidence="12 13" key="1">
    <citation type="journal article" date="2016" name="Nat. Commun.">
        <title>Thousands of microbial genomes shed light on interconnected biogeochemical processes in an aquifer system.</title>
        <authorList>
            <person name="Anantharaman K."/>
            <person name="Brown C.T."/>
            <person name="Hug L.A."/>
            <person name="Sharon I."/>
            <person name="Castelle C.J."/>
            <person name="Probst A.J."/>
            <person name="Thomas B.C."/>
            <person name="Singh A."/>
            <person name="Wilkins M.J."/>
            <person name="Karaoz U."/>
            <person name="Brodie E.L."/>
            <person name="Williams K.H."/>
            <person name="Hubbard S.S."/>
            <person name="Banfield J.F."/>
        </authorList>
    </citation>
    <scope>NUCLEOTIDE SEQUENCE [LARGE SCALE GENOMIC DNA]</scope>
    <source>
        <strain evidence="13">RBG_16_55_9</strain>
    </source>
</reference>
<dbReference type="UniPathway" id="UPA00056">
    <property type="reaction ID" value="UER00094"/>
</dbReference>
<evidence type="ECO:0000256" key="9">
    <source>
        <dbReference type="HAMAP-Rule" id="MF_00061"/>
    </source>
</evidence>
<evidence type="ECO:0000256" key="2">
    <source>
        <dbReference type="ARBA" id="ARBA00012052"/>
    </source>
</evidence>
<comment type="function">
    <text evidence="9">Catalyzes the phosphorylation of the position 2 hydroxy group of 4-diphosphocytidyl-2C-methyl-D-erythritol.</text>
</comment>
<comment type="pathway">
    <text evidence="9">Isoprenoid biosynthesis; isopentenyl diphosphate biosynthesis via DXP pathway; isopentenyl diphosphate from 1-deoxy-D-xylulose 5-phosphate: step 3/6.</text>
</comment>
<protein>
    <recommendedName>
        <fullName evidence="3 9">4-diphosphocytidyl-2-C-methyl-D-erythritol kinase</fullName>
        <shortName evidence="9">CMK</shortName>
        <ecNumber evidence="2 9">2.7.1.148</ecNumber>
    </recommendedName>
    <alternativeName>
        <fullName evidence="8 9">4-(cytidine-5'-diphospho)-2-C-methyl-D-erythritol kinase</fullName>
    </alternativeName>
</protein>
<dbReference type="Pfam" id="PF08544">
    <property type="entry name" value="GHMP_kinases_C"/>
    <property type="match status" value="1"/>
</dbReference>
<evidence type="ECO:0000256" key="8">
    <source>
        <dbReference type="ARBA" id="ARBA00032554"/>
    </source>
</evidence>
<feature type="active site" evidence="9">
    <location>
        <position position="11"/>
    </location>
</feature>
<evidence type="ECO:0000256" key="1">
    <source>
        <dbReference type="ARBA" id="ARBA00009684"/>
    </source>
</evidence>
<evidence type="ECO:0000313" key="13">
    <source>
        <dbReference type="Proteomes" id="UP000179157"/>
    </source>
</evidence>
<keyword evidence="5 9" id="KW-0547">Nucleotide-binding</keyword>
<dbReference type="InterPro" id="IPR036554">
    <property type="entry name" value="GHMP_kinase_C_sf"/>
</dbReference>
<evidence type="ECO:0000256" key="6">
    <source>
        <dbReference type="ARBA" id="ARBA00022777"/>
    </source>
</evidence>
<dbReference type="STRING" id="1817864.A2Z21_04915"/>
<dbReference type="InterPro" id="IPR004424">
    <property type="entry name" value="IspE"/>
</dbReference>
<organism evidence="12 13">
    <name type="scientific">Fraserbacteria sp. (strain RBG_16_55_9)</name>
    <dbReference type="NCBI Taxonomy" id="1817864"/>
    <lineage>
        <taxon>Bacteria</taxon>
        <taxon>Candidatus Fraseribacteriota</taxon>
    </lineage>
</organism>
<dbReference type="NCBIfam" id="TIGR00154">
    <property type="entry name" value="ispE"/>
    <property type="match status" value="1"/>
</dbReference>
<dbReference type="Pfam" id="PF00288">
    <property type="entry name" value="GHMP_kinases_N"/>
    <property type="match status" value="1"/>
</dbReference>
<evidence type="ECO:0000256" key="4">
    <source>
        <dbReference type="ARBA" id="ARBA00022679"/>
    </source>
</evidence>
<dbReference type="PANTHER" id="PTHR43527:SF2">
    <property type="entry name" value="4-DIPHOSPHOCYTIDYL-2-C-METHYL-D-ERYTHRITOL KINASE, CHLOROPLASTIC"/>
    <property type="match status" value="1"/>
</dbReference>
<dbReference type="SUPFAM" id="SSF54211">
    <property type="entry name" value="Ribosomal protein S5 domain 2-like"/>
    <property type="match status" value="1"/>
</dbReference>
<feature type="binding site" evidence="9">
    <location>
        <begin position="95"/>
        <end position="105"/>
    </location>
    <ligand>
        <name>ATP</name>
        <dbReference type="ChEBI" id="CHEBI:30616"/>
    </ligand>
</feature>
<feature type="domain" description="GHMP kinase C-terminal" evidence="11">
    <location>
        <begin position="189"/>
        <end position="255"/>
    </location>
</feature>
<dbReference type="Gene3D" id="3.30.70.890">
    <property type="entry name" value="GHMP kinase, C-terminal domain"/>
    <property type="match status" value="1"/>
</dbReference>
<evidence type="ECO:0000259" key="10">
    <source>
        <dbReference type="Pfam" id="PF00288"/>
    </source>
</evidence>
<dbReference type="GO" id="GO:0016114">
    <property type="term" value="P:terpenoid biosynthetic process"/>
    <property type="evidence" value="ECO:0007669"/>
    <property type="project" value="UniProtKB-UniRule"/>
</dbReference>
<accession>A0A1F5UPZ1</accession>
<dbReference type="Gene3D" id="3.30.230.10">
    <property type="match status" value="1"/>
</dbReference>
<dbReference type="GO" id="GO:0019288">
    <property type="term" value="P:isopentenyl diphosphate biosynthetic process, methylerythritol 4-phosphate pathway"/>
    <property type="evidence" value="ECO:0007669"/>
    <property type="project" value="UniProtKB-UniRule"/>
</dbReference>
<gene>
    <name evidence="9" type="primary">ispE</name>
    <name evidence="12" type="ORF">A2Z21_04915</name>
</gene>
<proteinExistence type="inferred from homology"/>
<dbReference type="InterPro" id="IPR014721">
    <property type="entry name" value="Ribsml_uS5_D2-typ_fold_subgr"/>
</dbReference>
<dbReference type="PANTHER" id="PTHR43527">
    <property type="entry name" value="4-DIPHOSPHOCYTIDYL-2-C-METHYL-D-ERYTHRITOL KINASE, CHLOROPLASTIC"/>
    <property type="match status" value="1"/>
</dbReference>
<comment type="caution">
    <text evidence="12">The sequence shown here is derived from an EMBL/GenBank/DDBJ whole genome shotgun (WGS) entry which is preliminary data.</text>
</comment>
<keyword evidence="4 9" id="KW-0808">Transferase</keyword>
<dbReference type="HAMAP" id="MF_00061">
    <property type="entry name" value="IspE"/>
    <property type="match status" value="1"/>
</dbReference>
<dbReference type="GO" id="GO:0005524">
    <property type="term" value="F:ATP binding"/>
    <property type="evidence" value="ECO:0007669"/>
    <property type="project" value="UniProtKB-UniRule"/>
</dbReference>
<name>A0A1F5UPZ1_FRAXR</name>